<keyword evidence="3" id="KW-1185">Reference proteome</keyword>
<dbReference type="OrthoDB" id="5595379at2759"/>
<dbReference type="AlphaFoldDB" id="A0A9W8HKZ3"/>
<protein>
    <submittedName>
        <fullName evidence="2">Uncharacterized protein</fullName>
    </submittedName>
</protein>
<evidence type="ECO:0000256" key="1">
    <source>
        <dbReference type="SAM" id="MobiDB-lite"/>
    </source>
</evidence>
<organism evidence="2 3">
    <name type="scientific">Coemansia interrupta</name>
    <dbReference type="NCBI Taxonomy" id="1126814"/>
    <lineage>
        <taxon>Eukaryota</taxon>
        <taxon>Fungi</taxon>
        <taxon>Fungi incertae sedis</taxon>
        <taxon>Zoopagomycota</taxon>
        <taxon>Kickxellomycotina</taxon>
        <taxon>Kickxellomycetes</taxon>
        <taxon>Kickxellales</taxon>
        <taxon>Kickxellaceae</taxon>
        <taxon>Coemansia</taxon>
    </lineage>
</organism>
<proteinExistence type="predicted"/>
<name>A0A9W8HKZ3_9FUNG</name>
<evidence type="ECO:0000313" key="3">
    <source>
        <dbReference type="Proteomes" id="UP001140172"/>
    </source>
</evidence>
<gene>
    <name evidence="2" type="ORF">GGI15_000936</name>
</gene>
<feature type="region of interest" description="Disordered" evidence="1">
    <location>
        <begin position="138"/>
        <end position="176"/>
    </location>
</feature>
<reference evidence="2" key="1">
    <citation type="submission" date="2022-07" db="EMBL/GenBank/DDBJ databases">
        <title>Phylogenomic reconstructions and comparative analyses of Kickxellomycotina fungi.</title>
        <authorList>
            <person name="Reynolds N.K."/>
            <person name="Stajich J.E."/>
            <person name="Barry K."/>
            <person name="Grigoriev I.V."/>
            <person name="Crous P."/>
            <person name="Smith M.E."/>
        </authorList>
    </citation>
    <scope>NUCLEOTIDE SEQUENCE</scope>
    <source>
        <strain evidence="2">BCRC 34489</strain>
    </source>
</reference>
<accession>A0A9W8HKZ3</accession>
<dbReference type="Proteomes" id="UP001140172">
    <property type="component" value="Unassembled WGS sequence"/>
</dbReference>
<sequence>MLKDGDVYFGCNAGIADTQWQREAALLGIDFSSSDDGSVLCAVSPDATLLKTDLVEDADDELLRIASINAGIGAGVITPDPDHDGAEAYFLSGNQTYHNISWIAQPVSDKTLSHTSSSETSPYSSCAASRSTSFSNSDYACPATPSADPPDCEPNTPRFPEDMYTPRWIRGSAGGM</sequence>
<comment type="caution">
    <text evidence="2">The sequence shown here is derived from an EMBL/GenBank/DDBJ whole genome shotgun (WGS) entry which is preliminary data.</text>
</comment>
<dbReference type="EMBL" id="JANBUM010000031">
    <property type="protein sequence ID" value="KAJ2787156.1"/>
    <property type="molecule type" value="Genomic_DNA"/>
</dbReference>
<evidence type="ECO:0000313" key="2">
    <source>
        <dbReference type="EMBL" id="KAJ2787156.1"/>
    </source>
</evidence>